<organism evidence="1 2">
    <name type="scientific">Linnemannia schmuckeri</name>
    <dbReference type="NCBI Taxonomy" id="64567"/>
    <lineage>
        <taxon>Eukaryota</taxon>
        <taxon>Fungi</taxon>
        <taxon>Fungi incertae sedis</taxon>
        <taxon>Mucoromycota</taxon>
        <taxon>Mortierellomycotina</taxon>
        <taxon>Mortierellomycetes</taxon>
        <taxon>Mortierellales</taxon>
        <taxon>Mortierellaceae</taxon>
        <taxon>Linnemannia</taxon>
    </lineage>
</organism>
<proteinExistence type="predicted"/>
<dbReference type="EMBL" id="JAAAUQ010000040">
    <property type="protein sequence ID" value="KAF9156018.1"/>
    <property type="molecule type" value="Genomic_DNA"/>
</dbReference>
<name>A0A9P5S8R7_9FUNG</name>
<dbReference type="OrthoDB" id="2437149at2759"/>
<accession>A0A9P5S8R7</accession>
<evidence type="ECO:0000313" key="2">
    <source>
        <dbReference type="Proteomes" id="UP000748756"/>
    </source>
</evidence>
<reference evidence="1" key="1">
    <citation type="journal article" date="2020" name="Fungal Divers.">
        <title>Resolving the Mortierellaceae phylogeny through synthesis of multi-gene phylogenetics and phylogenomics.</title>
        <authorList>
            <person name="Vandepol N."/>
            <person name="Liber J."/>
            <person name="Desiro A."/>
            <person name="Na H."/>
            <person name="Kennedy M."/>
            <person name="Barry K."/>
            <person name="Grigoriev I.V."/>
            <person name="Miller A.N."/>
            <person name="O'Donnell K."/>
            <person name="Stajich J.E."/>
            <person name="Bonito G."/>
        </authorList>
    </citation>
    <scope>NUCLEOTIDE SEQUENCE</scope>
    <source>
        <strain evidence="1">NRRL 6426</strain>
    </source>
</reference>
<dbReference type="AlphaFoldDB" id="A0A9P5S8R7"/>
<keyword evidence="2" id="KW-1185">Reference proteome</keyword>
<gene>
    <name evidence="1" type="ORF">BG015_007584</name>
</gene>
<comment type="caution">
    <text evidence="1">The sequence shown here is derived from an EMBL/GenBank/DDBJ whole genome shotgun (WGS) entry which is preliminary data.</text>
</comment>
<evidence type="ECO:0000313" key="1">
    <source>
        <dbReference type="EMBL" id="KAF9156018.1"/>
    </source>
</evidence>
<protein>
    <submittedName>
        <fullName evidence="1">Uncharacterized protein</fullName>
    </submittedName>
</protein>
<sequence>MLSTIKNLEQRLVCLKDNATNYIAAATTNDNNNSQQGLTVPKIPFRDLKEGSALVLIVTTLCPALTTINFGENLIAEEHMFRIFVVASAPDKLRPFSNIGLDDLLGADWVCLGLETLSISINELAVVMADEAGVLYDGPTPLALEDKGSEKDNQLELAAAQTDEDYARYSSMVLNVSEFYRGLKALPEVATLDLQWSKTCQTVPYECGMAFSDDLLTVDNLQWMGLSWSTRSSFLTTAGVDVPFRERSLWKTQRR</sequence>
<dbReference type="Proteomes" id="UP000748756">
    <property type="component" value="Unassembled WGS sequence"/>
</dbReference>